<comment type="cofactor">
    <cofactor evidence="1">
        <name>heme b</name>
        <dbReference type="ChEBI" id="CHEBI:60344"/>
    </cofactor>
</comment>
<dbReference type="SMART" id="SM00665">
    <property type="entry name" value="B561"/>
    <property type="match status" value="1"/>
</dbReference>
<evidence type="ECO:0000256" key="12">
    <source>
        <dbReference type="SAM" id="Phobius"/>
    </source>
</evidence>
<keyword evidence="5 12" id="KW-0812">Transmembrane</keyword>
<evidence type="ECO:0000256" key="9">
    <source>
        <dbReference type="ARBA" id="ARBA00023004"/>
    </source>
</evidence>
<evidence type="ECO:0000256" key="6">
    <source>
        <dbReference type="ARBA" id="ARBA00022723"/>
    </source>
</evidence>
<dbReference type="GO" id="GO:0140575">
    <property type="term" value="F:transmembrane monodehydroascorbate reductase activity"/>
    <property type="evidence" value="ECO:0007669"/>
    <property type="project" value="InterPro"/>
</dbReference>
<proteinExistence type="evidence at transcript level"/>
<evidence type="ECO:0000256" key="11">
    <source>
        <dbReference type="ARBA" id="ARBA00024225"/>
    </source>
</evidence>
<name>A0A023G304_AMBTT</name>
<dbReference type="EC" id="7.2.1.3" evidence="11"/>
<dbReference type="Gene3D" id="1.20.120.1770">
    <property type="match status" value="1"/>
</dbReference>
<accession>A0A023G304</accession>
<protein>
    <recommendedName>
        <fullName evidence="11">ascorbate ferrireductase (transmembrane)</fullName>
        <ecNumber evidence="11">7.2.1.3</ecNumber>
    </recommendedName>
</protein>
<dbReference type="PANTHER" id="PTHR15422">
    <property type="entry name" value="OS05G0565100 PROTEIN"/>
    <property type="match status" value="1"/>
</dbReference>
<dbReference type="EMBL" id="GBBM01007264">
    <property type="protein sequence ID" value="JAC28154.1"/>
    <property type="molecule type" value="mRNA"/>
</dbReference>
<keyword evidence="9" id="KW-0408">Iron</keyword>
<feature type="transmembrane region" description="Helical" evidence="12">
    <location>
        <begin position="185"/>
        <end position="207"/>
    </location>
</feature>
<evidence type="ECO:0000256" key="5">
    <source>
        <dbReference type="ARBA" id="ARBA00022692"/>
    </source>
</evidence>
<dbReference type="PROSITE" id="PS50939">
    <property type="entry name" value="CYTOCHROME_B561"/>
    <property type="match status" value="1"/>
</dbReference>
<comment type="subcellular location">
    <subcellularLocation>
        <location evidence="2">Membrane</location>
        <topology evidence="2">Multi-pass membrane protein</topology>
    </subcellularLocation>
</comment>
<dbReference type="GO" id="GO:0046872">
    <property type="term" value="F:metal ion binding"/>
    <property type="evidence" value="ECO:0007669"/>
    <property type="project" value="UniProtKB-KW"/>
</dbReference>
<evidence type="ECO:0000256" key="8">
    <source>
        <dbReference type="ARBA" id="ARBA00022989"/>
    </source>
</evidence>
<keyword evidence="10 12" id="KW-0472">Membrane</keyword>
<evidence type="ECO:0000256" key="7">
    <source>
        <dbReference type="ARBA" id="ARBA00022982"/>
    </source>
</evidence>
<evidence type="ECO:0000256" key="2">
    <source>
        <dbReference type="ARBA" id="ARBA00004141"/>
    </source>
</evidence>
<evidence type="ECO:0000256" key="4">
    <source>
        <dbReference type="ARBA" id="ARBA00022617"/>
    </source>
</evidence>
<reference evidence="14" key="1">
    <citation type="submission" date="2014-03" db="EMBL/GenBank/DDBJ databases">
        <title>The sialotranscriptome of Amblyomma triste, Amblyomma parvum and Amblyomma cajennense ticks, uncovered by 454-based RNA-seq.</title>
        <authorList>
            <person name="Garcia G.R."/>
            <person name="Gardinassi L.G."/>
            <person name="Ribeiro J.M."/>
            <person name="Anatriello E."/>
            <person name="Ferreira B.R."/>
            <person name="Moreira H.N."/>
            <person name="Mafra C."/>
            <person name="Olegario M.M."/>
            <person name="Szabo P.J."/>
            <person name="Miranda-Santos I.K."/>
            <person name="Maruyama S.R."/>
        </authorList>
    </citation>
    <scope>NUCLEOTIDE SEQUENCE</scope>
    <source>
        <strain evidence="14">Mato Grasso do Sul</strain>
        <tissue evidence="14">Salivary glands</tissue>
    </source>
</reference>
<feature type="transmembrane region" description="Helical" evidence="12">
    <location>
        <begin position="100"/>
        <end position="124"/>
    </location>
</feature>
<evidence type="ECO:0000259" key="13">
    <source>
        <dbReference type="PROSITE" id="PS50939"/>
    </source>
</evidence>
<sequence length="218" mass="23022">MANRASGSRSAAAGLAASLLFAPLVLYAVGPDSSRLFPWHPTLLAVAFGLVTQPAVLLARLGRIRLHWALQATSTACALLGVCAAYAHKSSLGKPHFATWHAQAGIAALVATLLDALGGAALMLMRTYGLGKRYPWLKPGLLRRGHRLAGVLTHGIATTSIVLGLRSHYGRETLEKALPAGHPVAVQLALQVLVVVPFAAVAHQVLWPRYDAGKKSQQ</sequence>
<keyword evidence="3" id="KW-0813">Transport</keyword>
<dbReference type="Pfam" id="PF03188">
    <property type="entry name" value="Cytochrom_B561"/>
    <property type="match status" value="1"/>
</dbReference>
<dbReference type="AlphaFoldDB" id="A0A023G304"/>
<evidence type="ECO:0000256" key="3">
    <source>
        <dbReference type="ARBA" id="ARBA00022448"/>
    </source>
</evidence>
<dbReference type="InterPro" id="IPR006593">
    <property type="entry name" value="Cyt_b561/ferric_Rdtase_TM"/>
</dbReference>
<feature type="transmembrane region" description="Helical" evidence="12">
    <location>
        <begin position="38"/>
        <end position="59"/>
    </location>
</feature>
<dbReference type="InterPro" id="IPR045150">
    <property type="entry name" value="CYB561D1/2"/>
</dbReference>
<keyword evidence="8 12" id="KW-1133">Transmembrane helix</keyword>
<feature type="transmembrane region" description="Helical" evidence="12">
    <location>
        <begin position="145"/>
        <end position="165"/>
    </location>
</feature>
<dbReference type="GO" id="GO:0016020">
    <property type="term" value="C:membrane"/>
    <property type="evidence" value="ECO:0007669"/>
    <property type="project" value="UniProtKB-SubCell"/>
</dbReference>
<feature type="transmembrane region" description="Helical" evidence="12">
    <location>
        <begin position="66"/>
        <end position="88"/>
    </location>
</feature>
<dbReference type="CDD" id="cd08761">
    <property type="entry name" value="Cyt_b561_CYB561D2_like"/>
    <property type="match status" value="1"/>
</dbReference>
<evidence type="ECO:0000313" key="14">
    <source>
        <dbReference type="EMBL" id="JAC28154.1"/>
    </source>
</evidence>
<keyword evidence="6" id="KW-0479">Metal-binding</keyword>
<organism evidence="14">
    <name type="scientific">Amblyomma triste</name>
    <name type="common">Neotropical tick</name>
    <dbReference type="NCBI Taxonomy" id="251400"/>
    <lineage>
        <taxon>Eukaryota</taxon>
        <taxon>Metazoa</taxon>
        <taxon>Ecdysozoa</taxon>
        <taxon>Arthropoda</taxon>
        <taxon>Chelicerata</taxon>
        <taxon>Arachnida</taxon>
        <taxon>Acari</taxon>
        <taxon>Parasitiformes</taxon>
        <taxon>Ixodida</taxon>
        <taxon>Ixodoidea</taxon>
        <taxon>Ixodidae</taxon>
        <taxon>Amblyomminae</taxon>
        <taxon>Amblyomma</taxon>
    </lineage>
</organism>
<dbReference type="PANTHER" id="PTHR15422:SF45">
    <property type="entry name" value="CYTOCHROME B561 DOMAIN-CONTAINING PROTEIN"/>
    <property type="match status" value="1"/>
</dbReference>
<feature type="domain" description="Cytochrome b561" evidence="13">
    <location>
        <begin position="2"/>
        <end position="206"/>
    </location>
</feature>
<dbReference type="GO" id="GO:0140571">
    <property type="term" value="F:transmembrane ascorbate ferrireductase activity"/>
    <property type="evidence" value="ECO:0007669"/>
    <property type="project" value="UniProtKB-EC"/>
</dbReference>
<keyword evidence="7" id="KW-0249">Electron transport</keyword>
<evidence type="ECO:0000256" key="1">
    <source>
        <dbReference type="ARBA" id="ARBA00001970"/>
    </source>
</evidence>
<keyword evidence="4" id="KW-0349">Heme</keyword>
<evidence type="ECO:0000256" key="10">
    <source>
        <dbReference type="ARBA" id="ARBA00023136"/>
    </source>
</evidence>